<dbReference type="Proteomes" id="UP000789803">
    <property type="component" value="Unassembled WGS sequence"/>
</dbReference>
<evidence type="ECO:0000313" key="2">
    <source>
        <dbReference type="EMBL" id="CAD7288954.1"/>
    </source>
</evidence>
<dbReference type="InterPro" id="IPR055342">
    <property type="entry name" value="MreC_beta-barrel_core"/>
</dbReference>
<name>A0ABN7K8V2_9BACT</name>
<dbReference type="EMBL" id="CAJHOF010000011">
    <property type="protein sequence ID" value="CAD7288954.1"/>
    <property type="molecule type" value="Genomic_DNA"/>
</dbReference>
<feature type="domain" description="Rod shape-determining protein MreC beta-barrel core" evidence="1">
    <location>
        <begin position="154"/>
        <end position="247"/>
    </location>
</feature>
<evidence type="ECO:0000313" key="3">
    <source>
        <dbReference type="Proteomes" id="UP000789803"/>
    </source>
</evidence>
<dbReference type="RefSeq" id="WP_229933059.1">
    <property type="nucleotide sequence ID" value="NZ_CAJHOF010000011.1"/>
</dbReference>
<dbReference type="PANTHER" id="PTHR34138">
    <property type="entry name" value="CELL SHAPE-DETERMINING PROTEIN MREC"/>
    <property type="match status" value="1"/>
</dbReference>
<keyword evidence="3" id="KW-1185">Reference proteome</keyword>
<sequence>MKTKILLFLLLILLTSFSLYKNSSVSKIAISINNNVLGVYTDVANSISNFINEHFKQASEIRNLRIQNAELEHAATLLSTFANELNQILIDKSSAIYEPKIKLVKSLGYANISDYNKIFITGFDDYNASKIYGLIYQGKSAGIVISKNQKPMAILQTDPKSIFSVHIGNDKIPGVAHGNKQAIIVKYIPQWLSPKIGDEVFTSGLDGIFFSGVLVGKVTNVYDENGYQSAIVEPFVRVNSPSYLYVVIKEK</sequence>
<protein>
    <recommendedName>
        <fullName evidence="1">Rod shape-determining protein MreC beta-barrel core domain-containing protein</fullName>
    </recommendedName>
</protein>
<dbReference type="Pfam" id="PF04085">
    <property type="entry name" value="MreC"/>
    <property type="match status" value="1"/>
</dbReference>
<dbReference type="InterPro" id="IPR007221">
    <property type="entry name" value="MreC"/>
</dbReference>
<dbReference type="InterPro" id="IPR042175">
    <property type="entry name" value="Cell/Rod_MreC_2"/>
</dbReference>
<dbReference type="NCBIfam" id="NF010507">
    <property type="entry name" value="PRK13922.10-6"/>
    <property type="match status" value="1"/>
</dbReference>
<dbReference type="Gene3D" id="2.40.10.350">
    <property type="entry name" value="Rod shape-determining protein MreC, domain 2"/>
    <property type="match status" value="1"/>
</dbReference>
<organism evidence="2 3">
    <name type="scientific">Campylobacter majalis</name>
    <dbReference type="NCBI Taxonomy" id="2790656"/>
    <lineage>
        <taxon>Bacteria</taxon>
        <taxon>Pseudomonadati</taxon>
        <taxon>Campylobacterota</taxon>
        <taxon>Epsilonproteobacteria</taxon>
        <taxon>Campylobacterales</taxon>
        <taxon>Campylobacteraceae</taxon>
        <taxon>Campylobacter</taxon>
    </lineage>
</organism>
<reference evidence="2 3" key="1">
    <citation type="submission" date="2020-11" db="EMBL/GenBank/DDBJ databases">
        <authorList>
            <person name="Peeters C."/>
        </authorList>
    </citation>
    <scope>NUCLEOTIDE SEQUENCE [LARGE SCALE GENOMIC DNA]</scope>
    <source>
        <strain evidence="2 3">LMG 7974</strain>
    </source>
</reference>
<evidence type="ECO:0000259" key="1">
    <source>
        <dbReference type="Pfam" id="PF04085"/>
    </source>
</evidence>
<proteinExistence type="predicted"/>
<dbReference type="PANTHER" id="PTHR34138:SF1">
    <property type="entry name" value="CELL SHAPE-DETERMINING PROTEIN MREC"/>
    <property type="match status" value="1"/>
</dbReference>
<accession>A0ABN7K8V2</accession>
<comment type="caution">
    <text evidence="2">The sequence shown here is derived from an EMBL/GenBank/DDBJ whole genome shotgun (WGS) entry which is preliminary data.</text>
</comment>
<gene>
    <name evidence="2" type="ORF">LMG7974_01265</name>
</gene>